<dbReference type="AlphaFoldDB" id="A0A8X6YMJ0"/>
<evidence type="ECO:0000313" key="3">
    <source>
        <dbReference type="Proteomes" id="UP000886998"/>
    </source>
</evidence>
<organism evidence="2 3">
    <name type="scientific">Trichonephila inaurata madagascariensis</name>
    <dbReference type="NCBI Taxonomy" id="2747483"/>
    <lineage>
        <taxon>Eukaryota</taxon>
        <taxon>Metazoa</taxon>
        <taxon>Ecdysozoa</taxon>
        <taxon>Arthropoda</taxon>
        <taxon>Chelicerata</taxon>
        <taxon>Arachnida</taxon>
        <taxon>Araneae</taxon>
        <taxon>Araneomorphae</taxon>
        <taxon>Entelegynae</taxon>
        <taxon>Araneoidea</taxon>
        <taxon>Nephilidae</taxon>
        <taxon>Trichonephila</taxon>
        <taxon>Trichonephila inaurata</taxon>
    </lineage>
</organism>
<evidence type="ECO:0000256" key="1">
    <source>
        <dbReference type="SAM" id="MobiDB-lite"/>
    </source>
</evidence>
<protein>
    <submittedName>
        <fullName evidence="2">Uncharacterized protein</fullName>
    </submittedName>
</protein>
<proteinExistence type="predicted"/>
<dbReference type="Proteomes" id="UP000886998">
    <property type="component" value="Unassembled WGS sequence"/>
</dbReference>
<feature type="region of interest" description="Disordered" evidence="1">
    <location>
        <begin position="33"/>
        <end position="52"/>
    </location>
</feature>
<accession>A0A8X6YMJ0</accession>
<dbReference type="EMBL" id="BMAV01021592">
    <property type="protein sequence ID" value="GFY75746.1"/>
    <property type="molecule type" value="Genomic_DNA"/>
</dbReference>
<comment type="caution">
    <text evidence="2">The sequence shown here is derived from an EMBL/GenBank/DDBJ whole genome shotgun (WGS) entry which is preliminary data.</text>
</comment>
<gene>
    <name evidence="2" type="ORF">TNIN_425781</name>
</gene>
<keyword evidence="3" id="KW-1185">Reference proteome</keyword>
<reference evidence="2" key="1">
    <citation type="submission" date="2020-08" db="EMBL/GenBank/DDBJ databases">
        <title>Multicomponent nature underlies the extraordinary mechanical properties of spider dragline silk.</title>
        <authorList>
            <person name="Kono N."/>
            <person name="Nakamura H."/>
            <person name="Mori M."/>
            <person name="Yoshida Y."/>
            <person name="Ohtoshi R."/>
            <person name="Malay A.D."/>
            <person name="Moran D.A.P."/>
            <person name="Tomita M."/>
            <person name="Numata K."/>
            <person name="Arakawa K."/>
        </authorList>
    </citation>
    <scope>NUCLEOTIDE SEQUENCE</scope>
</reference>
<sequence length="83" mass="8784">MSLKYRFPICSDNFRGIPGAPGSGVRSPALAFRPAADRPATGGPAPRPEDSCSNPAFCVVPELDLQSDCVGQIVLPQRKVCAR</sequence>
<name>A0A8X6YMJ0_9ARAC</name>
<evidence type="ECO:0000313" key="2">
    <source>
        <dbReference type="EMBL" id="GFY75746.1"/>
    </source>
</evidence>